<proteinExistence type="predicted"/>
<dbReference type="AlphaFoldDB" id="A0AAV2FCT0"/>
<protein>
    <submittedName>
        <fullName evidence="2">Uncharacterized protein</fullName>
    </submittedName>
</protein>
<evidence type="ECO:0000313" key="3">
    <source>
        <dbReference type="Proteomes" id="UP001497516"/>
    </source>
</evidence>
<evidence type="ECO:0000313" key="2">
    <source>
        <dbReference type="EMBL" id="CAL1395814.1"/>
    </source>
</evidence>
<accession>A0AAV2FCT0</accession>
<evidence type="ECO:0000256" key="1">
    <source>
        <dbReference type="SAM" id="MobiDB-lite"/>
    </source>
</evidence>
<name>A0AAV2FCT0_9ROSI</name>
<dbReference type="EMBL" id="OZ034819">
    <property type="protein sequence ID" value="CAL1395814.1"/>
    <property type="molecule type" value="Genomic_DNA"/>
</dbReference>
<feature type="region of interest" description="Disordered" evidence="1">
    <location>
        <begin position="126"/>
        <end position="151"/>
    </location>
</feature>
<organism evidence="2 3">
    <name type="scientific">Linum trigynum</name>
    <dbReference type="NCBI Taxonomy" id="586398"/>
    <lineage>
        <taxon>Eukaryota</taxon>
        <taxon>Viridiplantae</taxon>
        <taxon>Streptophyta</taxon>
        <taxon>Embryophyta</taxon>
        <taxon>Tracheophyta</taxon>
        <taxon>Spermatophyta</taxon>
        <taxon>Magnoliopsida</taxon>
        <taxon>eudicotyledons</taxon>
        <taxon>Gunneridae</taxon>
        <taxon>Pentapetalae</taxon>
        <taxon>rosids</taxon>
        <taxon>fabids</taxon>
        <taxon>Malpighiales</taxon>
        <taxon>Linaceae</taxon>
        <taxon>Linum</taxon>
    </lineage>
</organism>
<sequence length="178" mass="18800">MAKLNNKPRSPVPLIRSRQHSSSSTLLPFFSLTSPLPAASDFASEVVALLQWASTLHDLCQSNILIWLVNANHAVATPFRFVGVSCDAAGSVLRLNLTNSGLNASITSFMMISGFCSRWRRAEASNGGQRKTRSGGGKERSGGEAEGGLVLDERESIGASDGRGLAMAQFLGVAKGPP</sequence>
<keyword evidence="3" id="KW-1185">Reference proteome</keyword>
<gene>
    <name evidence="2" type="ORF">LTRI10_LOCUS36218</name>
</gene>
<dbReference type="Proteomes" id="UP001497516">
    <property type="component" value="Chromosome 6"/>
</dbReference>
<reference evidence="2 3" key="1">
    <citation type="submission" date="2024-04" db="EMBL/GenBank/DDBJ databases">
        <authorList>
            <person name="Fracassetti M."/>
        </authorList>
    </citation>
    <scope>NUCLEOTIDE SEQUENCE [LARGE SCALE GENOMIC DNA]</scope>
</reference>